<feature type="compositionally biased region" description="Low complexity" evidence="1">
    <location>
        <begin position="28"/>
        <end position="38"/>
    </location>
</feature>
<evidence type="ECO:0000313" key="6">
    <source>
        <dbReference type="Proteomes" id="UP000011124"/>
    </source>
</evidence>
<dbReference type="STRING" id="546271.Selsp_1695"/>
<feature type="region of interest" description="Disordered" evidence="1">
    <location>
        <begin position="528"/>
        <end position="547"/>
    </location>
</feature>
<dbReference type="AlphaFoldDB" id="C9LSP1"/>
<proteinExistence type="predicted"/>
<feature type="region of interest" description="Disordered" evidence="1">
    <location>
        <begin position="1"/>
        <end position="44"/>
    </location>
</feature>
<dbReference type="RefSeq" id="WP_006191304.1">
    <property type="nucleotide sequence ID" value="NC_015437.1"/>
</dbReference>
<dbReference type="InterPro" id="IPR038610">
    <property type="entry name" value="FliK-like_C_sf"/>
</dbReference>
<evidence type="ECO:0000313" key="3">
    <source>
        <dbReference type="EMBL" id="AEC00651.1"/>
    </source>
</evidence>
<dbReference type="Proteomes" id="UP000011124">
    <property type="component" value="Chromosome"/>
</dbReference>
<reference evidence="4 5" key="1">
    <citation type="submission" date="2009-09" db="EMBL/GenBank/DDBJ databases">
        <authorList>
            <person name="Weinstock G."/>
            <person name="Sodergren E."/>
            <person name="Clifton S."/>
            <person name="Fulton L."/>
            <person name="Fulton B."/>
            <person name="Courtney L."/>
            <person name="Fronick C."/>
            <person name="Harrison M."/>
            <person name="Strong C."/>
            <person name="Farmer C."/>
            <person name="Delahaunty K."/>
            <person name="Markovic C."/>
            <person name="Hall O."/>
            <person name="Minx P."/>
            <person name="Tomlinson C."/>
            <person name="Mitreva M."/>
            <person name="Nelson J."/>
            <person name="Hou S."/>
            <person name="Wollam A."/>
            <person name="Pepin K.H."/>
            <person name="Johnson M."/>
            <person name="Bhonagiri V."/>
            <person name="Nash W.E."/>
            <person name="Warren W."/>
            <person name="Chinwalla A."/>
            <person name="Mardis E.R."/>
            <person name="Wilson R.K."/>
        </authorList>
    </citation>
    <scope>NUCLEOTIDE SEQUENCE [LARGE SCALE GENOMIC DNA]</scope>
    <source>
        <strain evidence="4">ATCC 35185</strain>
        <strain evidence="5">ATCC 35185 / DSM 20758 / VPI D19B-28</strain>
    </source>
</reference>
<dbReference type="Pfam" id="PF02120">
    <property type="entry name" value="Flg_hook"/>
    <property type="match status" value="1"/>
</dbReference>
<dbReference type="eggNOG" id="COG3144">
    <property type="taxonomic scope" value="Bacteria"/>
</dbReference>
<keyword evidence="4" id="KW-0966">Cell projection</keyword>
<keyword evidence="6" id="KW-1185">Reference proteome</keyword>
<name>C9LSP1_SELS3</name>
<evidence type="ECO:0000313" key="4">
    <source>
        <dbReference type="EMBL" id="EEX78281.1"/>
    </source>
</evidence>
<dbReference type="InterPro" id="IPR021136">
    <property type="entry name" value="Flagellar_hook_control-like_C"/>
</dbReference>
<evidence type="ECO:0000259" key="2">
    <source>
        <dbReference type="Pfam" id="PF02120"/>
    </source>
</evidence>
<feature type="compositionally biased region" description="Polar residues" evidence="1">
    <location>
        <begin position="1"/>
        <end position="20"/>
    </location>
</feature>
<feature type="domain" description="Flagellar hook-length control protein-like C-terminal" evidence="2">
    <location>
        <begin position="442"/>
        <end position="512"/>
    </location>
</feature>
<dbReference type="EMBL" id="CP002637">
    <property type="protein sequence ID" value="AEC00651.1"/>
    <property type="molecule type" value="Genomic_DNA"/>
</dbReference>
<gene>
    <name evidence="4" type="primary">fliK</name>
    <name evidence="3" type="ordered locus">Selsp_1695</name>
    <name evidence="4" type="ORF">SELSPUOL_00466</name>
</gene>
<evidence type="ECO:0000313" key="5">
    <source>
        <dbReference type="Proteomes" id="UP000003505"/>
    </source>
</evidence>
<dbReference type="Proteomes" id="UP000003505">
    <property type="component" value="Unassembled WGS sequence"/>
</dbReference>
<keyword evidence="4" id="KW-0969">Cilium</keyword>
<keyword evidence="4" id="KW-0282">Flagellum</keyword>
<protein>
    <submittedName>
        <fullName evidence="4">Flagellar hook-length control protein</fullName>
    </submittedName>
</protein>
<dbReference type="EMBL" id="ACKP02000010">
    <property type="protein sequence ID" value="EEX78281.1"/>
    <property type="molecule type" value="Genomic_DNA"/>
</dbReference>
<organism evidence="4 5">
    <name type="scientific">Selenomonas sputigena (strain ATCC 35185 / DSM 20758 / CCUG 44933 / VPI D19B-28)</name>
    <dbReference type="NCBI Taxonomy" id="546271"/>
    <lineage>
        <taxon>Bacteria</taxon>
        <taxon>Bacillati</taxon>
        <taxon>Bacillota</taxon>
        <taxon>Negativicutes</taxon>
        <taxon>Selenomonadales</taxon>
        <taxon>Selenomonadaceae</taxon>
        <taxon>Selenomonas</taxon>
    </lineage>
</organism>
<dbReference type="Gene3D" id="3.30.750.140">
    <property type="match status" value="1"/>
</dbReference>
<accession>C9LSP1</accession>
<dbReference type="HOGENOM" id="CLU_473975_0_0_9"/>
<dbReference type="CDD" id="cd17470">
    <property type="entry name" value="T3SS_Flik_C"/>
    <property type="match status" value="1"/>
</dbReference>
<dbReference type="KEGG" id="ssg:Selsp_1695"/>
<reference evidence="3 6" key="2">
    <citation type="submission" date="2011-04" db="EMBL/GenBank/DDBJ databases">
        <title>The complete genome of Selenomonas sputigena DSM 20758.</title>
        <authorList>
            <consortium name="US DOE Joint Genome Institute (JGI-PGF)"/>
            <person name="Lucas S."/>
            <person name="Copeland A."/>
            <person name="Lapidus A."/>
            <person name="Bruce D."/>
            <person name="Goodwin L."/>
            <person name="Pitluck S."/>
            <person name="Peters L."/>
            <person name="Kyrpides N."/>
            <person name="Mavromatis K."/>
            <person name="Ivanova N."/>
            <person name="Ovchinnikova G."/>
            <person name="Teshima H."/>
            <person name="Detter J.C."/>
            <person name="Tapia R."/>
            <person name="Han C."/>
            <person name="Land M."/>
            <person name="Hauser L."/>
            <person name="Markowitz V."/>
            <person name="Cheng J.-F."/>
            <person name="Hugenholtz P."/>
            <person name="Woyke T."/>
            <person name="Wu D."/>
            <person name="Gronow S."/>
            <person name="Wellnitz S."/>
            <person name="Schneider S."/>
            <person name="Klenk H.-P."/>
            <person name="Eisen J.A."/>
        </authorList>
    </citation>
    <scope>NUCLEOTIDE SEQUENCE [LARGE SCALE GENOMIC DNA]</scope>
    <source>
        <strain evidence="3">ATCC 35185</strain>
        <strain evidence="6">ATCC 35185 / DSM 20758 / VPI D19B-28</strain>
    </source>
</reference>
<sequence length="575" mass="60389">MNNVQTNIMSAAPAPSTTMKANAAESVRPAGRAGATADRGAKNPSFDRALAKLKTLKQNLAETTETLGKDSLAASLAASQQMKRTEAGDSMAKAVEIAEPVESGSLARAVADTGMPLEAPALMTLPAAEEEQQESSFEMASADDVQDTAKLPLQEEMPATESKPMPAHNESDSAAKAQMLNKTADMSCLASLLPRREQSEQGLLQALSGRILPPMLQAETTATSEQVDRAMEMLQLTVDDGFSGAVKAAQQADMNSTVHTEDDAVLPDSLLRALAQQPAISAVAGTTQEARQAAVSLPLDEAGNSIPAAPLDAGIVSSTSADTAEGQDSPQENFAELFGEQQMPQDKKAEGSNAVVPSATTQVLEGAAKPKSNDAMRLFTEAAQTPQGSQETSHASQMNPAVSFQTTLQEAAEAQPTAPAAPQKDYEVAKQIVEQARLLRMPDETQMVIRLKPEHLGELTLKVSVAASGAVNAAFHTDNASVRAIIETSMIQLKHELQAQGLKVDNVGVYAGLGDHSMMNGQQDADAHYAQHGGQGSSQGRDAQQALASFEEEQQALTAGVQQGVLAQDGVDYRI</sequence>
<evidence type="ECO:0000256" key="1">
    <source>
        <dbReference type="SAM" id="MobiDB-lite"/>
    </source>
</evidence>
<dbReference type="OrthoDB" id="1676929at2"/>